<feature type="domain" description="FAD-binding" evidence="6">
    <location>
        <begin position="309"/>
        <end position="347"/>
    </location>
</feature>
<keyword evidence="2" id="KW-0285">Flavoprotein</keyword>
<evidence type="ECO:0000256" key="5">
    <source>
        <dbReference type="ARBA" id="ARBA00023033"/>
    </source>
</evidence>
<dbReference type="PANTHER" id="PTHR47178">
    <property type="entry name" value="MONOOXYGENASE, FAD-BINDING"/>
    <property type="match status" value="1"/>
</dbReference>
<feature type="domain" description="FAD-binding" evidence="6">
    <location>
        <begin position="64"/>
        <end position="103"/>
    </location>
</feature>
<dbReference type="AlphaFoldDB" id="A0A5N5WV03"/>
<comment type="cofactor">
    <cofactor evidence="1">
        <name>FAD</name>
        <dbReference type="ChEBI" id="CHEBI:57692"/>
    </cofactor>
</comment>
<evidence type="ECO:0000256" key="4">
    <source>
        <dbReference type="ARBA" id="ARBA00023002"/>
    </source>
</evidence>
<name>A0A5N5WV03_9EURO</name>
<evidence type="ECO:0000256" key="1">
    <source>
        <dbReference type="ARBA" id="ARBA00001974"/>
    </source>
</evidence>
<evidence type="ECO:0000259" key="6">
    <source>
        <dbReference type="Pfam" id="PF01494"/>
    </source>
</evidence>
<dbReference type="Gene3D" id="3.50.50.60">
    <property type="entry name" value="FAD/NAD(P)-binding domain"/>
    <property type="match status" value="1"/>
</dbReference>
<protein>
    <recommendedName>
        <fullName evidence="6">FAD-binding domain-containing protein</fullName>
    </recommendedName>
</protein>
<accession>A0A5N5WV03</accession>
<dbReference type="Pfam" id="PF01494">
    <property type="entry name" value="FAD_binding_3"/>
    <property type="match status" value="2"/>
</dbReference>
<dbReference type="GO" id="GO:0071949">
    <property type="term" value="F:FAD binding"/>
    <property type="evidence" value="ECO:0007669"/>
    <property type="project" value="InterPro"/>
</dbReference>
<dbReference type="PRINTS" id="PR00420">
    <property type="entry name" value="RNGMNOXGNASE"/>
</dbReference>
<reference evidence="7 8" key="1">
    <citation type="submission" date="2019-04" db="EMBL/GenBank/DDBJ databases">
        <title>Friends and foes A comparative genomics study of 23 Aspergillus species from section Flavi.</title>
        <authorList>
            <consortium name="DOE Joint Genome Institute"/>
            <person name="Kjaerbolling I."/>
            <person name="Vesth T."/>
            <person name="Frisvad J.C."/>
            <person name="Nybo J.L."/>
            <person name="Theobald S."/>
            <person name="Kildgaard S."/>
            <person name="Isbrandt T."/>
            <person name="Kuo A."/>
            <person name="Sato A."/>
            <person name="Lyhne E.K."/>
            <person name="Kogle M.E."/>
            <person name="Wiebenga A."/>
            <person name="Kun R.S."/>
            <person name="Lubbers R.J."/>
            <person name="Makela M.R."/>
            <person name="Barry K."/>
            <person name="Chovatia M."/>
            <person name="Clum A."/>
            <person name="Daum C."/>
            <person name="Haridas S."/>
            <person name="He G."/>
            <person name="LaButti K."/>
            <person name="Lipzen A."/>
            <person name="Mondo S."/>
            <person name="Riley R."/>
            <person name="Salamov A."/>
            <person name="Simmons B.A."/>
            <person name="Magnuson J.K."/>
            <person name="Henrissat B."/>
            <person name="Mortensen U.H."/>
            <person name="Larsen T.O."/>
            <person name="Devries R.P."/>
            <person name="Grigoriev I.V."/>
            <person name="Machida M."/>
            <person name="Baker S.E."/>
            <person name="Andersen M.R."/>
        </authorList>
    </citation>
    <scope>NUCLEOTIDE SEQUENCE [LARGE SCALE GENOMIC DNA]</scope>
    <source>
        <strain evidence="7 8">CBS 151.66</strain>
    </source>
</reference>
<dbReference type="SUPFAM" id="SSF51905">
    <property type="entry name" value="FAD/NAD(P)-binding domain"/>
    <property type="match status" value="1"/>
</dbReference>
<evidence type="ECO:0000256" key="3">
    <source>
        <dbReference type="ARBA" id="ARBA00022827"/>
    </source>
</evidence>
<organism evidence="7 8">
    <name type="scientific">Aspergillus leporis</name>
    <dbReference type="NCBI Taxonomy" id="41062"/>
    <lineage>
        <taxon>Eukaryota</taxon>
        <taxon>Fungi</taxon>
        <taxon>Dikarya</taxon>
        <taxon>Ascomycota</taxon>
        <taxon>Pezizomycotina</taxon>
        <taxon>Eurotiomycetes</taxon>
        <taxon>Eurotiomycetidae</taxon>
        <taxon>Eurotiales</taxon>
        <taxon>Aspergillaceae</taxon>
        <taxon>Aspergillus</taxon>
        <taxon>Aspergillus subgen. Circumdati</taxon>
    </lineage>
</organism>
<proteinExistence type="predicted"/>
<dbReference type="InterPro" id="IPR036188">
    <property type="entry name" value="FAD/NAD-bd_sf"/>
</dbReference>
<evidence type="ECO:0000313" key="7">
    <source>
        <dbReference type="EMBL" id="KAB8070952.1"/>
    </source>
</evidence>
<keyword evidence="3" id="KW-0274">FAD</keyword>
<evidence type="ECO:0000256" key="2">
    <source>
        <dbReference type="ARBA" id="ARBA00022630"/>
    </source>
</evidence>
<gene>
    <name evidence="7" type="ORF">BDV29DRAFT_193680</name>
</gene>
<sequence>MKLHFGTAFYVIQSEAHTRSKYHVSLCFLLSSLSPSSFGSPCAFFNAFGCVYGVDLTFSQKLTATVLIVGAGTTGLALAQSLEKAGIPCIIVENHKSLHGKPRDWNMGLHWGVKHLTSLIPREMWPPIQPVQVDPSETPTEHNYHQFINAQSSAKLTALRELLAQGLDIGYGKGLRTIKYSDEGQHATPWFKDGSSATASVIIGTDCSCSKVRQALLGSASGNIQQLPYSQAVRKFQPLYLAGVHPAGYFLFFGMHDTGDLSWPETWTFFSYISWRSILEEQSATTNWGNFQRLQQVKSFARAFGHCWNSHGGRVMLAGDAAHVMTYRRGQGLNHAVTDAARLVLAMRQKEKMISRAGDEVILSTVNTEMVHNWEKILQSPAFRLGIERIFGIGDE</sequence>
<dbReference type="Proteomes" id="UP000326565">
    <property type="component" value="Unassembled WGS sequence"/>
</dbReference>
<dbReference type="PANTHER" id="PTHR47178:SF3">
    <property type="entry name" value="FAD-BINDING DOMAIN-CONTAINING PROTEIN"/>
    <property type="match status" value="1"/>
</dbReference>
<dbReference type="OrthoDB" id="47494at2759"/>
<dbReference type="GO" id="GO:0004497">
    <property type="term" value="F:monooxygenase activity"/>
    <property type="evidence" value="ECO:0007669"/>
    <property type="project" value="UniProtKB-KW"/>
</dbReference>
<evidence type="ECO:0000313" key="8">
    <source>
        <dbReference type="Proteomes" id="UP000326565"/>
    </source>
</evidence>
<dbReference type="InterPro" id="IPR002938">
    <property type="entry name" value="FAD-bd"/>
</dbReference>
<dbReference type="EMBL" id="ML732287">
    <property type="protein sequence ID" value="KAB8070952.1"/>
    <property type="molecule type" value="Genomic_DNA"/>
</dbReference>
<keyword evidence="8" id="KW-1185">Reference proteome</keyword>
<keyword evidence="4" id="KW-0560">Oxidoreductase</keyword>
<keyword evidence="5" id="KW-0503">Monooxygenase</keyword>